<evidence type="ECO:0000313" key="3">
    <source>
        <dbReference type="Proteomes" id="UP001153678"/>
    </source>
</evidence>
<organism evidence="2 3">
    <name type="scientific">Funneliformis geosporum</name>
    <dbReference type="NCBI Taxonomy" id="1117311"/>
    <lineage>
        <taxon>Eukaryota</taxon>
        <taxon>Fungi</taxon>
        <taxon>Fungi incertae sedis</taxon>
        <taxon>Mucoromycota</taxon>
        <taxon>Glomeromycotina</taxon>
        <taxon>Glomeromycetes</taxon>
        <taxon>Glomerales</taxon>
        <taxon>Glomeraceae</taxon>
        <taxon>Funneliformis</taxon>
    </lineage>
</organism>
<sequence length="59" mass="7065">EDAMKEGYNSEENNNDDDVNNHEKDQIVDVSLDSDHMFEKYFENLTSALLFYWIQNIIY</sequence>
<feature type="region of interest" description="Disordered" evidence="1">
    <location>
        <begin position="1"/>
        <end position="22"/>
    </location>
</feature>
<keyword evidence="3" id="KW-1185">Reference proteome</keyword>
<feature type="compositionally biased region" description="Low complexity" evidence="1">
    <location>
        <begin position="1"/>
        <end position="12"/>
    </location>
</feature>
<dbReference type="EMBL" id="CAMKVN010023971">
    <property type="protein sequence ID" value="CAI2200303.1"/>
    <property type="molecule type" value="Genomic_DNA"/>
</dbReference>
<accession>A0A9W4TCA2</accession>
<protein>
    <submittedName>
        <fullName evidence="2">6664_t:CDS:1</fullName>
    </submittedName>
</protein>
<dbReference type="AlphaFoldDB" id="A0A9W4TCA2"/>
<gene>
    <name evidence="2" type="ORF">FWILDA_LOCUS19501</name>
</gene>
<dbReference type="Proteomes" id="UP001153678">
    <property type="component" value="Unassembled WGS sequence"/>
</dbReference>
<feature type="non-terminal residue" evidence="2">
    <location>
        <position position="1"/>
    </location>
</feature>
<reference evidence="2" key="1">
    <citation type="submission" date="2022-08" db="EMBL/GenBank/DDBJ databases">
        <authorList>
            <person name="Kallberg Y."/>
            <person name="Tangrot J."/>
            <person name="Rosling A."/>
        </authorList>
    </citation>
    <scope>NUCLEOTIDE SEQUENCE</scope>
    <source>
        <strain evidence="2">Wild A</strain>
    </source>
</reference>
<feature type="non-terminal residue" evidence="2">
    <location>
        <position position="59"/>
    </location>
</feature>
<name>A0A9W4TCA2_9GLOM</name>
<comment type="caution">
    <text evidence="2">The sequence shown here is derived from an EMBL/GenBank/DDBJ whole genome shotgun (WGS) entry which is preliminary data.</text>
</comment>
<evidence type="ECO:0000256" key="1">
    <source>
        <dbReference type="SAM" id="MobiDB-lite"/>
    </source>
</evidence>
<proteinExistence type="predicted"/>
<evidence type="ECO:0000313" key="2">
    <source>
        <dbReference type="EMBL" id="CAI2200303.1"/>
    </source>
</evidence>